<protein>
    <submittedName>
        <fullName evidence="11">ATP-binding cassette domain-containing protein</fullName>
    </submittedName>
</protein>
<evidence type="ECO:0000256" key="9">
    <source>
        <dbReference type="ARBA" id="ARBA00049985"/>
    </source>
</evidence>
<dbReference type="PANTHER" id="PTHR42711">
    <property type="entry name" value="ABC TRANSPORTER ATP-BINDING PROTEIN"/>
    <property type="match status" value="1"/>
</dbReference>
<dbReference type="InterPro" id="IPR003593">
    <property type="entry name" value="AAA+_ATPase"/>
</dbReference>
<dbReference type="GO" id="GO:1900753">
    <property type="term" value="P:doxorubicin transport"/>
    <property type="evidence" value="ECO:0007669"/>
    <property type="project" value="InterPro"/>
</dbReference>
<keyword evidence="3" id="KW-1003">Cell membrane</keyword>
<keyword evidence="8" id="KW-0046">Antibiotic resistance</keyword>
<dbReference type="SUPFAM" id="SSF52540">
    <property type="entry name" value="P-loop containing nucleoside triphosphate hydrolases"/>
    <property type="match status" value="1"/>
</dbReference>
<gene>
    <name evidence="11" type="ORF">H9871_04320</name>
</gene>
<dbReference type="PANTHER" id="PTHR42711:SF19">
    <property type="entry name" value="DOXORUBICIN RESISTANCE ATP-BINDING PROTEIN DRRA"/>
    <property type="match status" value="1"/>
</dbReference>
<accession>A0A9D1S1E2</accession>
<dbReference type="PROSITE" id="PS00211">
    <property type="entry name" value="ABC_TRANSPORTER_1"/>
    <property type="match status" value="1"/>
</dbReference>
<evidence type="ECO:0000256" key="2">
    <source>
        <dbReference type="ARBA" id="ARBA00022448"/>
    </source>
</evidence>
<dbReference type="GO" id="GO:0043215">
    <property type="term" value="P:daunorubicin transport"/>
    <property type="evidence" value="ECO:0007669"/>
    <property type="project" value="InterPro"/>
</dbReference>
<name>A0A9D1S1E2_9MICC</name>
<dbReference type="InterPro" id="IPR050763">
    <property type="entry name" value="ABC_transporter_ATP-binding"/>
</dbReference>
<evidence type="ECO:0000259" key="10">
    <source>
        <dbReference type="PROSITE" id="PS50893"/>
    </source>
</evidence>
<evidence type="ECO:0000256" key="6">
    <source>
        <dbReference type="ARBA" id="ARBA00022967"/>
    </source>
</evidence>
<evidence type="ECO:0000256" key="3">
    <source>
        <dbReference type="ARBA" id="ARBA00022475"/>
    </source>
</evidence>
<dbReference type="GO" id="GO:0005524">
    <property type="term" value="F:ATP binding"/>
    <property type="evidence" value="ECO:0007669"/>
    <property type="project" value="UniProtKB-KW"/>
</dbReference>
<dbReference type="InterPro" id="IPR005894">
    <property type="entry name" value="DrrA"/>
</dbReference>
<evidence type="ECO:0000313" key="12">
    <source>
        <dbReference type="Proteomes" id="UP000824151"/>
    </source>
</evidence>
<keyword evidence="2" id="KW-0813">Transport</keyword>
<dbReference type="InterPro" id="IPR017871">
    <property type="entry name" value="ABC_transporter-like_CS"/>
</dbReference>
<reference evidence="11" key="1">
    <citation type="journal article" date="2021" name="PeerJ">
        <title>Extensive microbial diversity within the chicken gut microbiome revealed by metagenomics and culture.</title>
        <authorList>
            <person name="Gilroy R."/>
            <person name="Ravi A."/>
            <person name="Getino M."/>
            <person name="Pursley I."/>
            <person name="Horton D.L."/>
            <person name="Alikhan N.F."/>
            <person name="Baker D."/>
            <person name="Gharbi K."/>
            <person name="Hall N."/>
            <person name="Watson M."/>
            <person name="Adriaenssens E.M."/>
            <person name="Foster-Nyarko E."/>
            <person name="Jarju S."/>
            <person name="Secka A."/>
            <person name="Antonio M."/>
            <person name="Oren A."/>
            <person name="Chaudhuri R.R."/>
            <person name="La Ragione R."/>
            <person name="Hildebrand F."/>
            <person name="Pallen M.J."/>
        </authorList>
    </citation>
    <scope>NUCLEOTIDE SEQUENCE</scope>
    <source>
        <strain evidence="11">ChiHejej3B27-3195</strain>
    </source>
</reference>
<dbReference type="InterPro" id="IPR027417">
    <property type="entry name" value="P-loop_NTPase"/>
</dbReference>
<dbReference type="NCBIfam" id="TIGR01188">
    <property type="entry name" value="drrA"/>
    <property type="match status" value="1"/>
</dbReference>
<dbReference type="GO" id="GO:0016887">
    <property type="term" value="F:ATP hydrolysis activity"/>
    <property type="evidence" value="ECO:0007669"/>
    <property type="project" value="InterPro"/>
</dbReference>
<dbReference type="GO" id="GO:0046677">
    <property type="term" value="P:response to antibiotic"/>
    <property type="evidence" value="ECO:0007669"/>
    <property type="project" value="UniProtKB-KW"/>
</dbReference>
<feature type="domain" description="ABC transporter" evidence="10">
    <location>
        <begin position="2"/>
        <end position="233"/>
    </location>
</feature>
<evidence type="ECO:0000256" key="8">
    <source>
        <dbReference type="ARBA" id="ARBA00023251"/>
    </source>
</evidence>
<dbReference type="InterPro" id="IPR003439">
    <property type="entry name" value="ABC_transporter-like_ATP-bd"/>
</dbReference>
<evidence type="ECO:0000256" key="4">
    <source>
        <dbReference type="ARBA" id="ARBA00022741"/>
    </source>
</evidence>
<reference evidence="11" key="2">
    <citation type="submission" date="2021-04" db="EMBL/GenBank/DDBJ databases">
        <authorList>
            <person name="Gilroy R."/>
        </authorList>
    </citation>
    <scope>NUCLEOTIDE SEQUENCE</scope>
    <source>
        <strain evidence="11">ChiHejej3B27-3195</strain>
    </source>
</reference>
<proteinExistence type="inferred from homology"/>
<organism evidence="11 12">
    <name type="scientific">Candidatus Nesterenkonia stercoripullorum</name>
    <dbReference type="NCBI Taxonomy" id="2838701"/>
    <lineage>
        <taxon>Bacteria</taxon>
        <taxon>Bacillati</taxon>
        <taxon>Actinomycetota</taxon>
        <taxon>Actinomycetes</taxon>
        <taxon>Micrococcales</taxon>
        <taxon>Micrococcaceae</taxon>
        <taxon>Nesterenkonia</taxon>
    </lineage>
</organism>
<dbReference type="EMBL" id="DXGD01000155">
    <property type="protein sequence ID" value="HIW99349.1"/>
    <property type="molecule type" value="Genomic_DNA"/>
</dbReference>
<comment type="similarity">
    <text evidence="9">Belongs to the ABC transporter superfamily. Drug exporter-1 (DrugE1) (TC 3.A.1.105) family.</text>
</comment>
<evidence type="ECO:0000313" key="11">
    <source>
        <dbReference type="EMBL" id="HIW99349.1"/>
    </source>
</evidence>
<evidence type="ECO:0000256" key="1">
    <source>
        <dbReference type="ARBA" id="ARBA00004413"/>
    </source>
</evidence>
<dbReference type="SMART" id="SM00382">
    <property type="entry name" value="AAA"/>
    <property type="match status" value="1"/>
</dbReference>
<sequence>MIHLRGLTKRFGTFQALDGVDLTVEAGKVQGLLGPNGAGKTTTVKVLTTLLEPDEGDAFISGYSVRREAHAARTCLGVSGQYAAVDDKLTGMENLTLVGQLYGMRRSAARARARELLEHFRLDGVPSGQRTGSYSGGMRRRLDLAGALVARPPVVVLDEPTTGLDPRGRRDTWEAIASLADDGTAVLLTTQYLEEADELSDSIAVIDRGRIVAEGSASELKSRAGGVRLDFTLADQGSLADAHALLTAAGLDVTRGERSRRLSSSAPHGEGSLVTALSAFDEANITVSEASLRQPTLDDVFLKITDQPPGSARGTHPMPERVSV</sequence>
<evidence type="ECO:0000256" key="5">
    <source>
        <dbReference type="ARBA" id="ARBA00022840"/>
    </source>
</evidence>
<keyword evidence="6" id="KW-1278">Translocase</keyword>
<keyword evidence="4" id="KW-0547">Nucleotide-binding</keyword>
<evidence type="ECO:0000256" key="7">
    <source>
        <dbReference type="ARBA" id="ARBA00023136"/>
    </source>
</evidence>
<comment type="caution">
    <text evidence="11">The sequence shown here is derived from an EMBL/GenBank/DDBJ whole genome shotgun (WGS) entry which is preliminary data.</text>
</comment>
<comment type="subcellular location">
    <subcellularLocation>
        <location evidence="1">Cell membrane</location>
        <topology evidence="1">Peripheral membrane protein</topology>
        <orientation evidence="1">Cytoplasmic side</orientation>
    </subcellularLocation>
</comment>
<dbReference type="AlphaFoldDB" id="A0A9D1S1E2"/>
<dbReference type="Gene3D" id="3.40.50.300">
    <property type="entry name" value="P-loop containing nucleotide triphosphate hydrolases"/>
    <property type="match status" value="1"/>
</dbReference>
<dbReference type="Proteomes" id="UP000824151">
    <property type="component" value="Unassembled WGS sequence"/>
</dbReference>
<dbReference type="PROSITE" id="PS50893">
    <property type="entry name" value="ABC_TRANSPORTER_2"/>
    <property type="match status" value="1"/>
</dbReference>
<dbReference type="GO" id="GO:0005886">
    <property type="term" value="C:plasma membrane"/>
    <property type="evidence" value="ECO:0007669"/>
    <property type="project" value="UniProtKB-SubCell"/>
</dbReference>
<keyword evidence="7" id="KW-0472">Membrane</keyword>
<dbReference type="Pfam" id="PF00005">
    <property type="entry name" value="ABC_tran"/>
    <property type="match status" value="1"/>
</dbReference>
<keyword evidence="5 11" id="KW-0067">ATP-binding</keyword>